<accession>A0AAN9YZ74</accession>
<dbReference type="AlphaFoldDB" id="A0AAN9YZ74"/>
<evidence type="ECO:0000256" key="2">
    <source>
        <dbReference type="ARBA" id="ARBA00022801"/>
    </source>
</evidence>
<comment type="caution">
    <text evidence="5">The sequence shown here is derived from an EMBL/GenBank/DDBJ whole genome shotgun (WGS) entry which is preliminary data.</text>
</comment>
<keyword evidence="2 3" id="KW-0378">Hydrolase</keyword>
<evidence type="ECO:0000313" key="6">
    <source>
        <dbReference type="Proteomes" id="UP001378592"/>
    </source>
</evidence>
<dbReference type="Gene3D" id="3.40.630.30">
    <property type="match status" value="1"/>
</dbReference>
<evidence type="ECO:0000259" key="4">
    <source>
        <dbReference type="PROSITE" id="PS51462"/>
    </source>
</evidence>
<dbReference type="PANTHER" id="PTHR13994:SF13">
    <property type="entry name" value="FI03680P"/>
    <property type="match status" value="1"/>
</dbReference>
<organism evidence="5 6">
    <name type="scientific">Gryllus longicercus</name>
    <dbReference type="NCBI Taxonomy" id="2509291"/>
    <lineage>
        <taxon>Eukaryota</taxon>
        <taxon>Metazoa</taxon>
        <taxon>Ecdysozoa</taxon>
        <taxon>Arthropoda</taxon>
        <taxon>Hexapoda</taxon>
        <taxon>Insecta</taxon>
        <taxon>Pterygota</taxon>
        <taxon>Neoptera</taxon>
        <taxon>Polyneoptera</taxon>
        <taxon>Orthoptera</taxon>
        <taxon>Ensifera</taxon>
        <taxon>Gryllidea</taxon>
        <taxon>Grylloidea</taxon>
        <taxon>Gryllidae</taxon>
        <taxon>Gryllinae</taxon>
        <taxon>Gryllus</taxon>
    </lineage>
</organism>
<dbReference type="GO" id="GO:0047631">
    <property type="term" value="F:ADP-ribose diphosphatase activity"/>
    <property type="evidence" value="ECO:0007669"/>
    <property type="project" value="TreeGrafter"/>
</dbReference>
<keyword evidence="6" id="KW-1185">Reference proteome</keyword>
<dbReference type="PRINTS" id="PR00502">
    <property type="entry name" value="NUDIXFAMILY"/>
</dbReference>
<dbReference type="FunFam" id="3.90.79.10:FF:000015">
    <property type="entry name" value="Nudix hydrolase 8"/>
    <property type="match status" value="1"/>
</dbReference>
<dbReference type="PROSITE" id="PS51462">
    <property type="entry name" value="NUDIX"/>
    <property type="match status" value="1"/>
</dbReference>
<dbReference type="InterPro" id="IPR000086">
    <property type="entry name" value="NUDIX_hydrolase_dom"/>
</dbReference>
<evidence type="ECO:0000256" key="1">
    <source>
        <dbReference type="ARBA" id="ARBA00005582"/>
    </source>
</evidence>
<dbReference type="PRINTS" id="PR01356">
    <property type="entry name" value="GFGPROTEIN"/>
</dbReference>
<protein>
    <recommendedName>
        <fullName evidence="4">Nudix hydrolase domain-containing protein</fullName>
    </recommendedName>
</protein>
<dbReference type="Pfam" id="PF18290">
    <property type="entry name" value="Nudix_hydro"/>
    <property type="match status" value="1"/>
</dbReference>
<gene>
    <name evidence="5" type="ORF">R5R35_013311</name>
</gene>
<dbReference type="PROSITE" id="PS00893">
    <property type="entry name" value="NUDIX_BOX"/>
    <property type="match status" value="1"/>
</dbReference>
<proteinExistence type="inferred from homology"/>
<dbReference type="Proteomes" id="UP001378592">
    <property type="component" value="Unassembled WGS sequence"/>
</dbReference>
<dbReference type="InterPro" id="IPR020084">
    <property type="entry name" value="NUDIX_hydrolase_CS"/>
</dbReference>
<dbReference type="InterPro" id="IPR040618">
    <property type="entry name" value="Pre-Nudix"/>
</dbReference>
<dbReference type="EMBL" id="JAZDUA010000459">
    <property type="protein sequence ID" value="KAK7792280.1"/>
    <property type="molecule type" value="Genomic_DNA"/>
</dbReference>
<comment type="similarity">
    <text evidence="1 3">Belongs to the Nudix hydrolase family.</text>
</comment>
<dbReference type="InterPro" id="IPR003293">
    <property type="entry name" value="Nudix_hydrolase6-like"/>
</dbReference>
<dbReference type="CDD" id="cd04670">
    <property type="entry name" value="NUDIX_ASFGF2_Nudt6"/>
    <property type="match status" value="1"/>
</dbReference>
<reference evidence="5 6" key="1">
    <citation type="submission" date="2024-03" db="EMBL/GenBank/DDBJ databases">
        <title>The genome assembly and annotation of the cricket Gryllus longicercus Weissman &amp; Gray.</title>
        <authorList>
            <person name="Szrajer S."/>
            <person name="Gray D."/>
            <person name="Ylla G."/>
        </authorList>
    </citation>
    <scope>NUCLEOTIDE SEQUENCE [LARGE SCALE GENOMIC DNA]</scope>
    <source>
        <strain evidence="5">DAG 2021-001</strain>
        <tissue evidence="5">Whole body minus gut</tissue>
    </source>
</reference>
<dbReference type="InterPro" id="IPR015797">
    <property type="entry name" value="NUDIX_hydrolase-like_dom_sf"/>
</dbReference>
<feature type="domain" description="Nudix hydrolase" evidence="4">
    <location>
        <begin position="162"/>
        <end position="291"/>
    </location>
</feature>
<dbReference type="GO" id="GO:0051287">
    <property type="term" value="F:NAD binding"/>
    <property type="evidence" value="ECO:0007669"/>
    <property type="project" value="TreeGrafter"/>
</dbReference>
<dbReference type="GO" id="GO:0035529">
    <property type="term" value="F:NADH pyrophosphatase activity"/>
    <property type="evidence" value="ECO:0007669"/>
    <property type="project" value="TreeGrafter"/>
</dbReference>
<evidence type="ECO:0000256" key="3">
    <source>
        <dbReference type="RuleBase" id="RU003476"/>
    </source>
</evidence>
<dbReference type="PANTHER" id="PTHR13994">
    <property type="entry name" value="NUDIX HYDROLASE RELATED"/>
    <property type="match status" value="1"/>
</dbReference>
<dbReference type="InterPro" id="IPR020476">
    <property type="entry name" value="Nudix_hydrolase"/>
</dbReference>
<dbReference type="Pfam" id="PF00293">
    <property type="entry name" value="NUDIX"/>
    <property type="match status" value="1"/>
</dbReference>
<name>A0AAN9YZ74_9ORTH</name>
<dbReference type="SUPFAM" id="SSF55811">
    <property type="entry name" value="Nudix"/>
    <property type="match status" value="1"/>
</dbReference>
<evidence type="ECO:0000313" key="5">
    <source>
        <dbReference type="EMBL" id="KAK7792280.1"/>
    </source>
</evidence>
<sequence length="333" mass="38388">MWQQCLIFPYHCTIISQRARGVIVPVFRILLEISQNQWHFRKLTSSSYHLLSLRFMEMSSSGGEQHTSTIFQGKKDIYKGIVVNSSEASDGGCFSITLEESLKYWRTNNVRTIWFNVALEQADWIPELAKNGFKFHHIKGDDVVMYKWLPENEECNIPSYCHTMVGVGSVVINSDGEILVIQERFSTKQQWKLPGGYVEPGENIGDAAVREVFEETNVQAEFQYLATFRHMHNANFGCSDIYFIACLKPLSDKIEKCNKEIKACQWMKVEEFLDHPLVHEGNKFFVRKCIEYQKEGNSIGCVQSIHPAINRHQCVYSIMTNGDIPPYMLKYGK</sequence>
<dbReference type="Gene3D" id="3.90.79.10">
    <property type="entry name" value="Nucleoside Triphosphate Pyrophosphohydrolase"/>
    <property type="match status" value="1"/>
</dbReference>